<dbReference type="AlphaFoldDB" id="A0AAE9JBG6"/>
<protein>
    <recommendedName>
        <fullName evidence="2">MATH domain-containing protein</fullName>
    </recommendedName>
</protein>
<sequence>MSAVDEEKTFVMKHVFKNVSSYEGDPSERGNSIDLTRGKPHYGPEKKHFGAQWELRIFEGKSGRLPFFFLSCRKNARAHWKVDSEVILKLLKTDGTWETRTSDSSICNMMTRNILNVPDGVLSDYLVDGRLSIEMEVKIKKEKIFGSSWMRKFDDDEAKEFSDVVLLAGTQEFHVNKIRCEEFLEVKSEKSRKRKFATAVRFDLESLKRKCIDEAKTTAEIRELAPENADDPEPKLPKLLITCKMNVDFDENSNDSSFEPSAVKRQKTEDDTFPEDSDDEERRAEMSGAKNFPNGLWSRLKNPRGDEPTIDIWEFKMDADAVTMTFTCDGEKFKMYFTSRSTVDYEIRQNFWIPRHNTMYGALRARLLSLPKNVTIDKLVIYNSPECEVEDCLIELMFMKSWSCRELEYIICRDFQHPHHLRKLVKMFKPSEITVALRYGPFHDGDNRRNPRGGSHNHLSASYDFTCELGKDFQWDCDQAVKANRQEELSKLYKDAVIGKRFGMGILRTLCSIRTFVTLIIDGKSPKVLKKFAVKGPSNDKACIALQQLLRQEDPSEMNRKKTEFANGFMTFVCIRNEPVAAPQCSLGMSTTTFKMEMSNEQMLSFTKTTPTFHCCFRTNVDERGVLVLIEEWHKGDRHLDDIQLQIDKVIDSNFINHLGADRAGSPKWIKLSRNLTGKKQTLYIDRERLATRHLSIRVKDSHK</sequence>
<dbReference type="PANTHER" id="PTHR22743:SF165">
    <property type="entry name" value="BTB AND MATH DOMAIN CONTAINING-RELATED"/>
    <property type="match status" value="1"/>
</dbReference>
<dbReference type="PANTHER" id="PTHR22743">
    <property type="entry name" value="MEPRIN/TRAF-LIKE MATH FAMILY-C.ELEGANS"/>
    <property type="match status" value="1"/>
</dbReference>
<dbReference type="InterPro" id="IPR002083">
    <property type="entry name" value="MATH/TRAF_dom"/>
</dbReference>
<evidence type="ECO:0000259" key="2">
    <source>
        <dbReference type="Pfam" id="PF00917"/>
    </source>
</evidence>
<dbReference type="CDD" id="cd00121">
    <property type="entry name" value="MATH"/>
    <property type="match status" value="1"/>
</dbReference>
<feature type="domain" description="MATH" evidence="2">
    <location>
        <begin position="35"/>
        <end position="139"/>
    </location>
</feature>
<dbReference type="Pfam" id="PF00917">
    <property type="entry name" value="MATH"/>
    <property type="match status" value="1"/>
</dbReference>
<reference evidence="3 4" key="1">
    <citation type="submission" date="2022-04" db="EMBL/GenBank/DDBJ databases">
        <title>Chromosome-level reference genomes for two strains of Caenorhabditis briggsae: an improved platform for comparative genomics.</title>
        <authorList>
            <person name="Stevens L."/>
            <person name="Andersen E."/>
        </authorList>
    </citation>
    <scope>NUCLEOTIDE SEQUENCE [LARGE SCALE GENOMIC DNA]</scope>
    <source>
        <strain evidence="3">VX34</strain>
        <tissue evidence="3">Whole-organism</tissue>
    </source>
</reference>
<dbReference type="Proteomes" id="UP000829354">
    <property type="component" value="Chromosome III"/>
</dbReference>
<keyword evidence="4" id="KW-1185">Reference proteome</keyword>
<dbReference type="InterPro" id="IPR052664">
    <property type="entry name" value="BTB-MATH_domain_protein"/>
</dbReference>
<gene>
    <name evidence="3" type="ORF">L5515_003405</name>
</gene>
<evidence type="ECO:0000313" key="4">
    <source>
        <dbReference type="Proteomes" id="UP000829354"/>
    </source>
</evidence>
<proteinExistence type="predicted"/>
<organism evidence="3 4">
    <name type="scientific">Caenorhabditis briggsae</name>
    <dbReference type="NCBI Taxonomy" id="6238"/>
    <lineage>
        <taxon>Eukaryota</taxon>
        <taxon>Metazoa</taxon>
        <taxon>Ecdysozoa</taxon>
        <taxon>Nematoda</taxon>
        <taxon>Chromadorea</taxon>
        <taxon>Rhabditida</taxon>
        <taxon>Rhabditina</taxon>
        <taxon>Rhabditomorpha</taxon>
        <taxon>Rhabditoidea</taxon>
        <taxon>Rhabditidae</taxon>
        <taxon>Peloderinae</taxon>
        <taxon>Caenorhabditis</taxon>
    </lineage>
</organism>
<accession>A0AAE9JBG6</accession>
<evidence type="ECO:0000313" key="3">
    <source>
        <dbReference type="EMBL" id="UMM21946.1"/>
    </source>
</evidence>
<dbReference type="EMBL" id="CP092622">
    <property type="protein sequence ID" value="UMM21946.1"/>
    <property type="molecule type" value="Genomic_DNA"/>
</dbReference>
<name>A0AAE9JBG6_CAEBR</name>
<feature type="region of interest" description="Disordered" evidence="1">
    <location>
        <begin position="251"/>
        <end position="302"/>
    </location>
</feature>
<evidence type="ECO:0000256" key="1">
    <source>
        <dbReference type="SAM" id="MobiDB-lite"/>
    </source>
</evidence>
<dbReference type="SUPFAM" id="SSF49599">
    <property type="entry name" value="TRAF domain-like"/>
    <property type="match status" value="1"/>
</dbReference>